<evidence type="ECO:0000313" key="5">
    <source>
        <dbReference type="EMBL" id="EIM74104.1"/>
    </source>
</evidence>
<dbReference type="InterPro" id="IPR003593">
    <property type="entry name" value="AAA+_ATPase"/>
</dbReference>
<dbReference type="SMART" id="SM00382">
    <property type="entry name" value="AAA"/>
    <property type="match status" value="1"/>
</dbReference>
<evidence type="ECO:0000256" key="1">
    <source>
        <dbReference type="ARBA" id="ARBA00022448"/>
    </source>
</evidence>
<dbReference type="SUPFAM" id="SSF52540">
    <property type="entry name" value="P-loop containing nucleoside triphosphate hydrolases"/>
    <property type="match status" value="1"/>
</dbReference>
<dbReference type="EMBL" id="AJYA01000047">
    <property type="protein sequence ID" value="EIM74104.1"/>
    <property type="molecule type" value="Genomic_DNA"/>
</dbReference>
<dbReference type="InterPro" id="IPR050093">
    <property type="entry name" value="ABC_SmlMolc_Importer"/>
</dbReference>
<evidence type="ECO:0000256" key="3">
    <source>
        <dbReference type="ARBA" id="ARBA00022840"/>
    </source>
</evidence>
<dbReference type="PROSITE" id="PS50893">
    <property type="entry name" value="ABC_TRANSPORTER_2"/>
    <property type="match status" value="1"/>
</dbReference>
<organism evidence="5 6">
    <name type="scientific">Nitritalea halalkaliphila LW7</name>
    <dbReference type="NCBI Taxonomy" id="1189621"/>
    <lineage>
        <taxon>Bacteria</taxon>
        <taxon>Pseudomonadati</taxon>
        <taxon>Bacteroidota</taxon>
        <taxon>Cytophagia</taxon>
        <taxon>Cytophagales</taxon>
        <taxon>Cyclobacteriaceae</taxon>
        <taxon>Nitritalea</taxon>
    </lineage>
</organism>
<proteinExistence type="predicted"/>
<dbReference type="Gene3D" id="3.40.50.300">
    <property type="entry name" value="P-loop containing nucleotide triphosphate hydrolases"/>
    <property type="match status" value="1"/>
</dbReference>
<dbReference type="OrthoDB" id="1114670at2"/>
<dbReference type="RefSeq" id="WP_009056719.1">
    <property type="nucleotide sequence ID" value="NZ_AJYA01000047.1"/>
</dbReference>
<dbReference type="PANTHER" id="PTHR42781">
    <property type="entry name" value="SPERMIDINE/PUTRESCINE IMPORT ATP-BINDING PROTEIN POTA"/>
    <property type="match status" value="1"/>
</dbReference>
<comment type="caution">
    <text evidence="5">The sequence shown here is derived from an EMBL/GenBank/DDBJ whole genome shotgun (WGS) entry which is preliminary data.</text>
</comment>
<dbReference type="InterPro" id="IPR027417">
    <property type="entry name" value="P-loop_NTPase"/>
</dbReference>
<dbReference type="PATRIC" id="fig|1189621.3.peg.3415"/>
<dbReference type="InterPro" id="IPR003439">
    <property type="entry name" value="ABC_transporter-like_ATP-bd"/>
</dbReference>
<dbReference type="PANTHER" id="PTHR42781:SF4">
    <property type="entry name" value="SPERMIDINE_PUTRESCINE IMPORT ATP-BINDING PROTEIN POTA"/>
    <property type="match status" value="1"/>
</dbReference>
<keyword evidence="3" id="KW-0067">ATP-binding</keyword>
<dbReference type="PROSITE" id="PS00211">
    <property type="entry name" value="ABC_TRANSPORTER_1"/>
    <property type="match status" value="1"/>
</dbReference>
<accession>I5BX02</accession>
<gene>
    <name evidence="5" type="ORF">A3SI_16445</name>
</gene>
<dbReference type="AlphaFoldDB" id="I5BX02"/>
<evidence type="ECO:0000313" key="6">
    <source>
        <dbReference type="Proteomes" id="UP000005551"/>
    </source>
</evidence>
<evidence type="ECO:0000256" key="2">
    <source>
        <dbReference type="ARBA" id="ARBA00022741"/>
    </source>
</evidence>
<keyword evidence="2" id="KW-0547">Nucleotide-binding</keyword>
<dbReference type="Proteomes" id="UP000005551">
    <property type="component" value="Unassembled WGS sequence"/>
</dbReference>
<dbReference type="InterPro" id="IPR017871">
    <property type="entry name" value="ABC_transporter-like_CS"/>
</dbReference>
<evidence type="ECO:0000259" key="4">
    <source>
        <dbReference type="PROSITE" id="PS50893"/>
    </source>
</evidence>
<dbReference type="GO" id="GO:0005524">
    <property type="term" value="F:ATP binding"/>
    <property type="evidence" value="ECO:0007669"/>
    <property type="project" value="UniProtKB-KW"/>
</dbReference>
<protein>
    <submittedName>
        <fullName evidence="5">ABC transporter</fullName>
    </submittedName>
</protein>
<reference evidence="5 6" key="1">
    <citation type="submission" date="2012-05" db="EMBL/GenBank/DDBJ databases">
        <title>Genome sequence of Nitritalea halalkaliphila LW7.</title>
        <authorList>
            <person name="Jangir P.K."/>
            <person name="Singh A."/>
            <person name="Shivaji S."/>
            <person name="Sharma R."/>
        </authorList>
    </citation>
    <scope>NUCLEOTIDE SEQUENCE [LARGE SCALE GENOMIC DNA]</scope>
    <source>
        <strain evidence="5 6">LW7</strain>
    </source>
</reference>
<feature type="domain" description="ABC transporter" evidence="4">
    <location>
        <begin position="2"/>
        <end position="223"/>
    </location>
</feature>
<keyword evidence="6" id="KW-1185">Reference proteome</keyword>
<sequence length="224" mass="24525">MIHLQLKKNLSGADGPFTLEVDLAIAKGEFMALYGPSGAGKTSVLRMLAGFMRPDAGLIRVGNETWFQSSKGLYLPPQKRSIGMVFQAYSLFPNMSVYENLAFALPKGASTDSIRELLALIELEGLQDKRPHILSGGQKQRVALARAILRKPDILLLDEPLSALDTKMRGKLQDMLRTVHARYGMSTLLVSHDLLEVQRLASRMCLLEGGSIAYDGAPGDFHLG</sequence>
<dbReference type="Pfam" id="PF00005">
    <property type="entry name" value="ABC_tran"/>
    <property type="match status" value="1"/>
</dbReference>
<keyword evidence="1" id="KW-0813">Transport</keyword>
<dbReference type="GO" id="GO:0016887">
    <property type="term" value="F:ATP hydrolysis activity"/>
    <property type="evidence" value="ECO:0007669"/>
    <property type="project" value="InterPro"/>
</dbReference>
<dbReference type="STRING" id="1189621.A3SI_16445"/>
<name>I5BX02_9BACT</name>